<evidence type="ECO:0000313" key="3">
    <source>
        <dbReference type="Proteomes" id="UP000324897"/>
    </source>
</evidence>
<sequence>MANDDIIYEEEYILNARGIKLFTCQWKPASNGEPKALIFLCHGYAMECSISMRGTGTRLAQAGFAVHGLDFEGHGKSSGLQGYISSFNDIVEDCSTYFATVCEKVEHKNKMRFLLGESMGGAIVLMLHRKEPTYWDGAILVAPMCKIVEDMKPHPIVISILSKLSNVIPTWRIIPSETSLIRQLKARSGVKR</sequence>
<protein>
    <recommendedName>
        <fullName evidence="1">Serine aminopeptidase S33 domain-containing protein</fullName>
    </recommendedName>
</protein>
<dbReference type="InterPro" id="IPR029058">
    <property type="entry name" value="AB_hydrolase_fold"/>
</dbReference>
<dbReference type="Gene3D" id="3.40.50.1820">
    <property type="entry name" value="alpha/beta hydrolase"/>
    <property type="match status" value="1"/>
</dbReference>
<dbReference type="InterPro" id="IPR022742">
    <property type="entry name" value="Hydrolase_4"/>
</dbReference>
<dbReference type="OrthoDB" id="2498029at2759"/>
<evidence type="ECO:0000259" key="1">
    <source>
        <dbReference type="Pfam" id="PF12146"/>
    </source>
</evidence>
<dbReference type="AlphaFoldDB" id="A0A5J9SQJ2"/>
<dbReference type="InterPro" id="IPR051044">
    <property type="entry name" value="MAG_DAG_Lipase"/>
</dbReference>
<reference evidence="2 3" key="1">
    <citation type="journal article" date="2019" name="Sci. Rep.">
        <title>A high-quality genome of Eragrostis curvula grass provides insights into Poaceae evolution and supports new strategies to enhance forage quality.</title>
        <authorList>
            <person name="Carballo J."/>
            <person name="Santos B.A.C.M."/>
            <person name="Zappacosta D."/>
            <person name="Garbus I."/>
            <person name="Selva J.P."/>
            <person name="Gallo C.A."/>
            <person name="Diaz A."/>
            <person name="Albertini E."/>
            <person name="Caccamo M."/>
            <person name="Echenique V."/>
        </authorList>
    </citation>
    <scope>NUCLEOTIDE SEQUENCE [LARGE SCALE GENOMIC DNA]</scope>
    <source>
        <strain evidence="3">cv. Victoria</strain>
        <tissue evidence="2">Leaf</tissue>
    </source>
</reference>
<dbReference type="PANTHER" id="PTHR11614">
    <property type="entry name" value="PHOSPHOLIPASE-RELATED"/>
    <property type="match status" value="1"/>
</dbReference>
<dbReference type="Proteomes" id="UP000324897">
    <property type="component" value="Unassembled WGS sequence"/>
</dbReference>
<comment type="caution">
    <text evidence="2">The sequence shown here is derived from an EMBL/GenBank/DDBJ whole genome shotgun (WGS) entry which is preliminary data.</text>
</comment>
<keyword evidence="3" id="KW-1185">Reference proteome</keyword>
<proteinExistence type="predicted"/>
<dbReference type="Pfam" id="PF12146">
    <property type="entry name" value="Hydrolase_4"/>
    <property type="match status" value="1"/>
</dbReference>
<name>A0A5J9SQJ2_9POAL</name>
<organism evidence="2 3">
    <name type="scientific">Eragrostis curvula</name>
    <name type="common">weeping love grass</name>
    <dbReference type="NCBI Taxonomy" id="38414"/>
    <lineage>
        <taxon>Eukaryota</taxon>
        <taxon>Viridiplantae</taxon>
        <taxon>Streptophyta</taxon>
        <taxon>Embryophyta</taxon>
        <taxon>Tracheophyta</taxon>
        <taxon>Spermatophyta</taxon>
        <taxon>Magnoliopsida</taxon>
        <taxon>Liliopsida</taxon>
        <taxon>Poales</taxon>
        <taxon>Poaceae</taxon>
        <taxon>PACMAD clade</taxon>
        <taxon>Chloridoideae</taxon>
        <taxon>Eragrostideae</taxon>
        <taxon>Eragrostidinae</taxon>
        <taxon>Eragrostis</taxon>
    </lineage>
</organism>
<dbReference type="SUPFAM" id="SSF53474">
    <property type="entry name" value="alpha/beta-Hydrolases"/>
    <property type="match status" value="1"/>
</dbReference>
<feature type="domain" description="Serine aminopeptidase S33" evidence="1">
    <location>
        <begin position="33"/>
        <end position="176"/>
    </location>
</feature>
<evidence type="ECO:0000313" key="2">
    <source>
        <dbReference type="EMBL" id="TVU01228.1"/>
    </source>
</evidence>
<dbReference type="Gramene" id="TVU01228">
    <property type="protein sequence ID" value="TVU01228"/>
    <property type="gene ID" value="EJB05_53330"/>
</dbReference>
<dbReference type="EMBL" id="RWGY01000471">
    <property type="protein sequence ID" value="TVU01228.1"/>
    <property type="molecule type" value="Genomic_DNA"/>
</dbReference>
<gene>
    <name evidence="2" type="ORF">EJB05_53330</name>
</gene>
<accession>A0A5J9SQJ2</accession>